<evidence type="ECO:0000313" key="3">
    <source>
        <dbReference type="Proteomes" id="UP000240883"/>
    </source>
</evidence>
<feature type="compositionally biased region" description="Gly residues" evidence="1">
    <location>
        <begin position="30"/>
        <end position="43"/>
    </location>
</feature>
<name>A0A2T2NA03_CORCC</name>
<feature type="non-terminal residue" evidence="2">
    <location>
        <position position="74"/>
    </location>
</feature>
<organism evidence="2 3">
    <name type="scientific">Corynespora cassiicola Philippines</name>
    <dbReference type="NCBI Taxonomy" id="1448308"/>
    <lineage>
        <taxon>Eukaryota</taxon>
        <taxon>Fungi</taxon>
        <taxon>Dikarya</taxon>
        <taxon>Ascomycota</taxon>
        <taxon>Pezizomycotina</taxon>
        <taxon>Dothideomycetes</taxon>
        <taxon>Pleosporomycetidae</taxon>
        <taxon>Pleosporales</taxon>
        <taxon>Corynesporascaceae</taxon>
        <taxon>Corynespora</taxon>
    </lineage>
</organism>
<proteinExistence type="predicted"/>
<sequence length="74" mass="7981">MERGQGKKARKTAWHWIAHQERRPRQTGTRGRGGTRTGTGTGRGTVAVQGGLGVSCCWLVGPMTATRRGWASGF</sequence>
<dbReference type="OrthoDB" id="2861623at2759"/>
<evidence type="ECO:0000313" key="2">
    <source>
        <dbReference type="EMBL" id="PSN62275.1"/>
    </source>
</evidence>
<evidence type="ECO:0000256" key="1">
    <source>
        <dbReference type="SAM" id="MobiDB-lite"/>
    </source>
</evidence>
<dbReference type="AlphaFoldDB" id="A0A2T2NA03"/>
<keyword evidence="3" id="KW-1185">Reference proteome</keyword>
<gene>
    <name evidence="2" type="ORF">BS50DRAFT_561506</name>
</gene>
<reference evidence="2 3" key="1">
    <citation type="journal article" date="2018" name="Front. Microbiol.">
        <title>Genome-Wide Analysis of Corynespora cassiicola Leaf Fall Disease Putative Effectors.</title>
        <authorList>
            <person name="Lopez D."/>
            <person name="Ribeiro S."/>
            <person name="Label P."/>
            <person name="Fumanal B."/>
            <person name="Venisse J.S."/>
            <person name="Kohler A."/>
            <person name="de Oliveira R.R."/>
            <person name="Labutti K."/>
            <person name="Lipzen A."/>
            <person name="Lail K."/>
            <person name="Bauer D."/>
            <person name="Ohm R.A."/>
            <person name="Barry K.W."/>
            <person name="Spatafora J."/>
            <person name="Grigoriev I.V."/>
            <person name="Martin F.M."/>
            <person name="Pujade-Renaud V."/>
        </authorList>
    </citation>
    <scope>NUCLEOTIDE SEQUENCE [LARGE SCALE GENOMIC DNA]</scope>
    <source>
        <strain evidence="2 3">Philippines</strain>
    </source>
</reference>
<feature type="region of interest" description="Disordered" evidence="1">
    <location>
        <begin position="1"/>
        <end position="46"/>
    </location>
</feature>
<feature type="compositionally biased region" description="Basic residues" evidence="1">
    <location>
        <begin position="1"/>
        <end position="13"/>
    </location>
</feature>
<dbReference type="EMBL" id="KZ678142">
    <property type="protein sequence ID" value="PSN62275.1"/>
    <property type="molecule type" value="Genomic_DNA"/>
</dbReference>
<protein>
    <submittedName>
        <fullName evidence="2">Uncharacterized protein</fullName>
    </submittedName>
</protein>
<dbReference type="Proteomes" id="UP000240883">
    <property type="component" value="Unassembled WGS sequence"/>
</dbReference>
<accession>A0A2T2NA03</accession>